<dbReference type="AlphaFoldDB" id="A0A1Y3B9F4"/>
<dbReference type="Pfam" id="PF22456">
    <property type="entry name" value="PqqF-like_C_4"/>
    <property type="match status" value="1"/>
</dbReference>
<accession>A0A1Y3B9F4</accession>
<evidence type="ECO:0000259" key="8">
    <source>
        <dbReference type="Pfam" id="PF00675"/>
    </source>
</evidence>
<dbReference type="GO" id="GO:0004222">
    <property type="term" value="F:metalloendopeptidase activity"/>
    <property type="evidence" value="ECO:0007669"/>
    <property type="project" value="InterPro"/>
</dbReference>
<evidence type="ECO:0000256" key="3">
    <source>
        <dbReference type="ARBA" id="ARBA00022723"/>
    </source>
</evidence>
<evidence type="ECO:0000256" key="6">
    <source>
        <dbReference type="ARBA" id="ARBA00023049"/>
    </source>
</evidence>
<keyword evidence="3" id="KW-0479">Metal-binding</keyword>
<dbReference type="PANTHER" id="PTHR43690:SF18">
    <property type="entry name" value="INSULIN-DEGRADING ENZYME-RELATED"/>
    <property type="match status" value="1"/>
</dbReference>
<dbReference type="InterPro" id="IPR011249">
    <property type="entry name" value="Metalloenz_LuxS/M16"/>
</dbReference>
<dbReference type="InterPro" id="IPR001431">
    <property type="entry name" value="Pept_M16_Zn_BS"/>
</dbReference>
<reference evidence="12 13" key="1">
    <citation type="submission" date="2017-03" db="EMBL/GenBank/DDBJ databases">
        <title>Genome Survey of Euroglyphus maynei.</title>
        <authorList>
            <person name="Arlian L.G."/>
            <person name="Morgan M.S."/>
            <person name="Rider S.D."/>
        </authorList>
    </citation>
    <scope>NUCLEOTIDE SEQUENCE [LARGE SCALE GENOMIC DNA]</scope>
    <source>
        <strain evidence="12">Arlian Lab</strain>
        <tissue evidence="12">Whole body</tissue>
    </source>
</reference>
<feature type="domain" description="Peptidase M16 middle/third" evidence="10">
    <location>
        <begin position="500"/>
        <end position="785"/>
    </location>
</feature>
<evidence type="ECO:0000256" key="7">
    <source>
        <dbReference type="RuleBase" id="RU004447"/>
    </source>
</evidence>
<dbReference type="SUPFAM" id="SSF63411">
    <property type="entry name" value="LuxS/MPP-like metallohydrolase"/>
    <property type="match status" value="4"/>
</dbReference>
<dbReference type="PROSITE" id="PS00143">
    <property type="entry name" value="INSULINASE"/>
    <property type="match status" value="1"/>
</dbReference>
<evidence type="ECO:0000256" key="4">
    <source>
        <dbReference type="ARBA" id="ARBA00022801"/>
    </source>
</evidence>
<dbReference type="InterPro" id="IPR011765">
    <property type="entry name" value="Pept_M16_N"/>
</dbReference>
<dbReference type="PANTHER" id="PTHR43690">
    <property type="entry name" value="NARDILYSIN"/>
    <property type="match status" value="1"/>
</dbReference>
<dbReference type="GO" id="GO:0006508">
    <property type="term" value="P:proteolysis"/>
    <property type="evidence" value="ECO:0007669"/>
    <property type="project" value="UniProtKB-KW"/>
</dbReference>
<dbReference type="Gene3D" id="3.30.830.10">
    <property type="entry name" value="Metalloenzyme, LuxS/M16 peptidase-like"/>
    <property type="match status" value="4"/>
</dbReference>
<dbReference type="InterPro" id="IPR050626">
    <property type="entry name" value="Peptidase_M16"/>
</dbReference>
<keyword evidence="2" id="KW-0645">Protease</keyword>
<feature type="domain" description="Peptidase M16 N-terminal" evidence="8">
    <location>
        <begin position="142"/>
        <end position="263"/>
    </location>
</feature>
<protein>
    <submittedName>
        <fullName evidence="12">Nardilysin-like protein</fullName>
    </submittedName>
</protein>
<evidence type="ECO:0000313" key="12">
    <source>
        <dbReference type="EMBL" id="OTF76664.1"/>
    </source>
</evidence>
<evidence type="ECO:0000256" key="1">
    <source>
        <dbReference type="ARBA" id="ARBA00007261"/>
    </source>
</evidence>
<keyword evidence="4" id="KW-0378">Hydrolase</keyword>
<feature type="domain" description="Coenzyme PQQ synthesis protein F-like C-terminal lobe" evidence="11">
    <location>
        <begin position="893"/>
        <end position="994"/>
    </location>
</feature>
<evidence type="ECO:0000259" key="11">
    <source>
        <dbReference type="Pfam" id="PF22456"/>
    </source>
</evidence>
<dbReference type="InterPro" id="IPR054734">
    <property type="entry name" value="PqqF-like_C_4"/>
</dbReference>
<dbReference type="GO" id="GO:0046872">
    <property type="term" value="F:metal ion binding"/>
    <property type="evidence" value="ECO:0007669"/>
    <property type="project" value="UniProtKB-KW"/>
</dbReference>
<dbReference type="GO" id="GO:0005737">
    <property type="term" value="C:cytoplasm"/>
    <property type="evidence" value="ECO:0007669"/>
    <property type="project" value="UniProtKB-ARBA"/>
</dbReference>
<name>A0A1Y3B9F4_EURMA</name>
<dbReference type="EMBL" id="MUJZ01036364">
    <property type="protein sequence ID" value="OTF76664.1"/>
    <property type="molecule type" value="Genomic_DNA"/>
</dbReference>
<sequence length="1113" mass="129948">MCRFLNTTRVFSKTLEFFQNNCRFFSKNYSKRMFKVLAESIVTDNPNNDQIVIATEQIVQDNAAKLLNIPNFMQQKRENGFIIRSESDKFDYKILKLENGIRVLLISDPTYKQSDIEHIDESDDDSNEEMSTMSDESILNGNVKKAAIVIGVKVGSIQDPKQIQGMAHMLEHLLTMGSEKYPTENTIDEFLSSHGGFQNAHTELEHTIYEIKVHPKHVSHAIDLIGNAFIKPLLRQESIEKEIKPIDTEFIQAKDDDDLRVDVLLTHLADSDHPVNKFMWGNKKSLIDDPKANNIDVHQMLLNFYQTFYQPENIVVVVQAQESLENLQTWTTSIFSNVTKPMIIPDDNMIKIKKFQRKLPFKFGPESRFNRLYRVESIDDGTRLLINWCLSPVIDQYLIAPNDYWASLIGYEGKGSLISTLRERNLAIEIFTDSEIFCSSNNNFFIIFNVDLHLTDFGESNLDTIIQLLFEFLTVLQRTGAQKYYYREKQAISLYSFNKKSEKDSLSNSIELAKNLLYLPLEHVLTGTSLFYQYDDQIINNFGNQLTVDKANFIVLNKKLEENLEIHVEPWMNIRYQSVEIPEKWMNNAKNCNGKSDHFHYPKPNRFLAKNFDILANTLPDDCPERKQGDYPMKIIDEKRMTVWYKCDFNYCLPNASFNIHILSPFNEDCLENVAFNVVLQDYLTIILQEDTYDAYEARLKWELSRTCYGLNLEAKGFNEKLAELVLIVMQRFLSVDFSENLLSSIKNDLIKEYRNKNRESETLCQGIFASILMERHFSYLDLIEKIQTVTIENIKEYNEKFLSNISFEILVQGNISIKETIDFTRRLESMFVNNTKTPPLERIKQRVTRLPLNDNRIRLLTMADSSRMSHLEVYQQLGTFDIRTKCYQSLFIEMINEQCFHVLRTCEGLGYSVGCCSQNMFNIIGFSIYVSSDADKFDCSFIFKRIREFLKNDCQQFIHQTLDEEKFHEYVTAAITEKLAPHLNLEDETAKHWREIIIYDYCFDRAKKEADQLQMATLQDFRNWTDEFIFLPWNQRKILSVEVVGNGCKALDECLTFDCQPVCDEYICKNDESQVIRLLQSKCKDDQFIVNMDNFRKSLSLYPIQPSLKDLI</sequence>
<proteinExistence type="inferred from homology"/>
<dbReference type="Pfam" id="PF00675">
    <property type="entry name" value="Peptidase_M16"/>
    <property type="match status" value="1"/>
</dbReference>
<comment type="caution">
    <text evidence="12">The sequence shown here is derived from an EMBL/GenBank/DDBJ whole genome shotgun (WGS) entry which is preliminary data.</text>
</comment>
<evidence type="ECO:0000259" key="10">
    <source>
        <dbReference type="Pfam" id="PF16187"/>
    </source>
</evidence>
<feature type="domain" description="Peptidase M16 C-terminal" evidence="9">
    <location>
        <begin position="299"/>
        <end position="484"/>
    </location>
</feature>
<dbReference type="Pfam" id="PF16187">
    <property type="entry name" value="Peptidase_M16_M"/>
    <property type="match status" value="1"/>
</dbReference>
<comment type="similarity">
    <text evidence="1 7">Belongs to the peptidase M16 family.</text>
</comment>
<dbReference type="Proteomes" id="UP000194236">
    <property type="component" value="Unassembled WGS sequence"/>
</dbReference>
<keyword evidence="6" id="KW-0482">Metalloprotease</keyword>
<dbReference type="InterPro" id="IPR032632">
    <property type="entry name" value="Peptidase_M16_M"/>
</dbReference>
<evidence type="ECO:0000256" key="5">
    <source>
        <dbReference type="ARBA" id="ARBA00022833"/>
    </source>
</evidence>
<evidence type="ECO:0000259" key="9">
    <source>
        <dbReference type="Pfam" id="PF05193"/>
    </source>
</evidence>
<gene>
    <name evidence="12" type="ORF">BLA29_000669</name>
</gene>
<organism evidence="12 13">
    <name type="scientific">Euroglyphus maynei</name>
    <name type="common">Mayne's house dust mite</name>
    <dbReference type="NCBI Taxonomy" id="6958"/>
    <lineage>
        <taxon>Eukaryota</taxon>
        <taxon>Metazoa</taxon>
        <taxon>Ecdysozoa</taxon>
        <taxon>Arthropoda</taxon>
        <taxon>Chelicerata</taxon>
        <taxon>Arachnida</taxon>
        <taxon>Acari</taxon>
        <taxon>Acariformes</taxon>
        <taxon>Sarcoptiformes</taxon>
        <taxon>Astigmata</taxon>
        <taxon>Psoroptidia</taxon>
        <taxon>Analgoidea</taxon>
        <taxon>Pyroglyphidae</taxon>
        <taxon>Pyroglyphinae</taxon>
        <taxon>Euroglyphus</taxon>
    </lineage>
</organism>
<keyword evidence="5" id="KW-0862">Zinc</keyword>
<dbReference type="Pfam" id="PF05193">
    <property type="entry name" value="Peptidase_M16_C"/>
    <property type="match status" value="1"/>
</dbReference>
<keyword evidence="13" id="KW-1185">Reference proteome</keyword>
<evidence type="ECO:0000313" key="13">
    <source>
        <dbReference type="Proteomes" id="UP000194236"/>
    </source>
</evidence>
<evidence type="ECO:0000256" key="2">
    <source>
        <dbReference type="ARBA" id="ARBA00022670"/>
    </source>
</evidence>
<dbReference type="InterPro" id="IPR007863">
    <property type="entry name" value="Peptidase_M16_C"/>
</dbReference>
<dbReference type="OrthoDB" id="952271at2759"/>